<dbReference type="Pfam" id="PF01597">
    <property type="entry name" value="GCV_H"/>
    <property type="match status" value="1"/>
</dbReference>
<dbReference type="InterPro" id="IPR002930">
    <property type="entry name" value="GCV_H"/>
</dbReference>
<protein>
    <recommendedName>
        <fullName evidence="3">Glycine cleavage system H protein</fullName>
    </recommendedName>
</protein>
<dbReference type="GO" id="GO:0009249">
    <property type="term" value="P:protein lipoylation"/>
    <property type="evidence" value="ECO:0007669"/>
    <property type="project" value="TreeGrafter"/>
</dbReference>
<dbReference type="CDD" id="cd06848">
    <property type="entry name" value="GCS_H"/>
    <property type="match status" value="1"/>
</dbReference>
<evidence type="ECO:0000256" key="3">
    <source>
        <dbReference type="HAMAP-Rule" id="MF_00272"/>
    </source>
</evidence>
<evidence type="ECO:0000313" key="12">
    <source>
        <dbReference type="EMBL" id="VFD31677.1"/>
    </source>
</evidence>
<dbReference type="SUPFAM" id="SSF51230">
    <property type="entry name" value="Single hybrid motif"/>
    <property type="match status" value="1"/>
</dbReference>
<dbReference type="PANTHER" id="PTHR11715">
    <property type="entry name" value="GLYCINE CLEAVAGE SYSTEM H PROTEIN"/>
    <property type="match status" value="1"/>
</dbReference>
<dbReference type="InterPro" id="IPR017453">
    <property type="entry name" value="GCV_H_sub"/>
</dbReference>
<proteinExistence type="inferred from homology"/>
<dbReference type="KEGG" id="pdf:CD630DERM_07290"/>
<evidence type="ECO:0000256" key="1">
    <source>
        <dbReference type="ARBA" id="ARBA00009249"/>
    </source>
</evidence>
<dbReference type="EMBL" id="LK932367">
    <property type="protein sequence ID" value="CDS84545.1"/>
    <property type="molecule type" value="Genomic_DNA"/>
</dbReference>
<dbReference type="NCBIfam" id="TIGR00527">
    <property type="entry name" value="gcvH"/>
    <property type="match status" value="1"/>
</dbReference>
<dbReference type="EMBL" id="DAEPXK010000018">
    <property type="protein sequence ID" value="HBH1542485.1"/>
    <property type="molecule type" value="Genomic_DNA"/>
</dbReference>
<evidence type="ECO:0000313" key="14">
    <source>
        <dbReference type="EMBL" id="VHY06613.1"/>
    </source>
</evidence>
<dbReference type="PANTHER" id="PTHR11715:SF3">
    <property type="entry name" value="GLYCINE CLEAVAGE SYSTEM H PROTEIN-RELATED"/>
    <property type="match status" value="1"/>
</dbReference>
<evidence type="ECO:0000259" key="5">
    <source>
        <dbReference type="PROSITE" id="PS50968"/>
    </source>
</evidence>
<reference evidence="7" key="1">
    <citation type="submission" date="2014-07" db="EMBL/GenBank/DDBJ databases">
        <authorList>
            <person name="Monot Marc"/>
        </authorList>
    </citation>
    <scope>NUCLEOTIDE SEQUENCE</scope>
    <source>
        <strain evidence="8">7032989</strain>
        <strain evidence="7">7032994</strain>
    </source>
</reference>
<dbReference type="EMBL" id="FUPS01000003">
    <property type="protein sequence ID" value="SJS07270.1"/>
    <property type="molecule type" value="Genomic_DNA"/>
</dbReference>
<evidence type="ECO:0000313" key="8">
    <source>
        <dbReference type="EMBL" id="CDT32031.1"/>
    </source>
</evidence>
<dbReference type="InterPro" id="IPR000089">
    <property type="entry name" value="Biotin_lipoyl"/>
</dbReference>
<evidence type="ECO:0000256" key="2">
    <source>
        <dbReference type="ARBA" id="ARBA00022823"/>
    </source>
</evidence>
<dbReference type="GO" id="GO:0005737">
    <property type="term" value="C:cytoplasm"/>
    <property type="evidence" value="ECO:0007669"/>
    <property type="project" value="TreeGrafter"/>
</dbReference>
<dbReference type="EMBL" id="LK932481">
    <property type="protein sequence ID" value="CDS84095.1"/>
    <property type="molecule type" value="Genomic_DNA"/>
</dbReference>
<evidence type="ECO:0000313" key="17">
    <source>
        <dbReference type="Proteomes" id="UP000372533"/>
    </source>
</evidence>
<dbReference type="RefSeq" id="WP_003418363.1">
    <property type="nucleotide sequence ID" value="NZ_AP025558.1"/>
</dbReference>
<dbReference type="PATRIC" id="fig|1496.1371.peg.1637"/>
<feature type="domain" description="Lipoyl-binding" evidence="5">
    <location>
        <begin position="23"/>
        <end position="104"/>
    </location>
</feature>
<comment type="cofactor">
    <cofactor evidence="3">
        <name>(R)-lipoate</name>
        <dbReference type="ChEBI" id="CHEBI:83088"/>
    </cofactor>
    <text evidence="3">Binds 1 lipoyl cofactor covalently.</text>
</comment>
<comment type="function">
    <text evidence="3">The glycine cleavage system catalyzes the degradation of glycine. The H protein shuttles the methylamine group of glycine from the P protein to the T protein.</text>
</comment>
<evidence type="ECO:0000313" key="11">
    <source>
        <dbReference type="EMBL" id="SJS07270.1"/>
    </source>
</evidence>
<reference evidence="16 18" key="3">
    <citation type="submission" date="2019-02" db="EMBL/GenBank/DDBJ databases">
        <authorList>
            <consortium name="Pathogen Informatics"/>
        </authorList>
    </citation>
    <scope>NUCLEOTIDE SEQUENCE [LARGE SCALE GENOMIC DNA]</scope>
    <source>
        <strain evidence="13 16">078GUE027</strain>
        <strain evidence="18">clo34</strain>
        <strain evidence="12">Clo34</strain>
        <strain evidence="14">Tl291</strain>
        <strain evidence="17">tl291</strain>
        <strain evidence="11 15">VRECD0157</strain>
    </source>
</reference>
<dbReference type="EMBL" id="DAEQIJ010000006">
    <property type="protein sequence ID" value="HBH2619818.1"/>
    <property type="molecule type" value="Genomic_DNA"/>
</dbReference>
<dbReference type="AlphaFoldDB" id="A0A031WHQ1"/>
<keyword evidence="2 3" id="KW-0450">Lipoyl</keyword>
<evidence type="ECO:0000313" key="15">
    <source>
        <dbReference type="Proteomes" id="UP000189137"/>
    </source>
</evidence>
<dbReference type="EMBL" id="CAADAT010000011">
    <property type="protein sequence ID" value="VFD54620.1"/>
    <property type="molecule type" value="Genomic_DNA"/>
</dbReference>
<comment type="subunit">
    <text evidence="3">The glycine cleavage system is composed of four proteins: P, T, L and H.</text>
</comment>
<dbReference type="Proteomes" id="UP000411588">
    <property type="component" value="Unassembled WGS sequence"/>
</dbReference>
<reference evidence="9" key="2">
    <citation type="journal article" date="2018" name="Genome Biol.">
        <title>SKESA: strategic k-mer extension for scrupulous assemblies.</title>
        <authorList>
            <person name="Souvorov A."/>
            <person name="Agarwala R."/>
            <person name="Lipman D.J."/>
        </authorList>
    </citation>
    <scope>NUCLEOTIDE SEQUENCE</scope>
    <source>
        <strain evidence="10">Clostridioides</strain>
        <strain evidence="9">HN1000</strain>
    </source>
</reference>
<dbReference type="NCBIfam" id="NF002270">
    <property type="entry name" value="PRK01202.1"/>
    <property type="match status" value="1"/>
</dbReference>
<gene>
    <name evidence="3 7" type="primary">gcvH</name>
    <name evidence="8" type="ORF">BN1095_430066</name>
    <name evidence="6" type="ORF">BN1096_300030</name>
    <name evidence="7" type="ORF">BN1097_310030</name>
    <name evidence="9" type="ORF">KRM00_001969</name>
    <name evidence="10" type="ORF">KRQ00_001572</name>
    <name evidence="14" type="ORF">SAMEA1402366_01877</name>
    <name evidence="12" type="ORF">SAMEA1402399_01730</name>
    <name evidence="13" type="ORF">SAMEA1710456_02113</name>
    <name evidence="11" type="ORF">SAMEA3375112_01180</name>
</gene>
<dbReference type="OrthoDB" id="9796712at2"/>
<dbReference type="EMBL" id="CAADAN010000005">
    <property type="protein sequence ID" value="VFD31677.1"/>
    <property type="molecule type" value="Genomic_DNA"/>
</dbReference>
<dbReference type="InterPro" id="IPR033753">
    <property type="entry name" value="GCV_H/Fam206"/>
</dbReference>
<dbReference type="SMR" id="A0A031WHQ1"/>
<feature type="modified residue" description="N6-lipoyllysine" evidence="3 4">
    <location>
        <position position="64"/>
    </location>
</feature>
<dbReference type="OMA" id="EHEWLSG"/>
<evidence type="ECO:0000313" key="10">
    <source>
        <dbReference type="EMBL" id="HBH2619818.1"/>
    </source>
</evidence>
<name>A0A031WHQ1_CLODI</name>
<dbReference type="GeneID" id="66353234"/>
<dbReference type="Proteomes" id="UP000878956">
    <property type="component" value="Unassembled WGS sequence"/>
</dbReference>
<evidence type="ECO:0000313" key="16">
    <source>
        <dbReference type="Proteomes" id="UP000346772"/>
    </source>
</evidence>
<dbReference type="Proteomes" id="UP000879542">
    <property type="component" value="Unassembled WGS sequence"/>
</dbReference>
<dbReference type="GO" id="GO:0019464">
    <property type="term" value="P:glycine decarboxylation via glycine cleavage system"/>
    <property type="evidence" value="ECO:0007669"/>
    <property type="project" value="UniProtKB-UniRule"/>
</dbReference>
<dbReference type="Proteomes" id="UP000372533">
    <property type="component" value="Unassembled WGS sequence"/>
</dbReference>
<evidence type="ECO:0000313" key="18">
    <source>
        <dbReference type="Proteomes" id="UP000411588"/>
    </source>
</evidence>
<sequence length="125" mass="14047">MKLLPELKYSKDHEWVKVIDGDVVYIGITDYAQDQLGEILFVETPEVEDTVTKGVDFGVVESSKVASDLISPVNGEVLEVNEKLEDEPECINEDPYENWILKVKLADVAELDTLLSDKEYEAGLE</sequence>
<evidence type="ECO:0000313" key="7">
    <source>
        <dbReference type="EMBL" id="CDS84545.1"/>
    </source>
</evidence>
<dbReference type="PROSITE" id="PS50968">
    <property type="entry name" value="BIOTINYL_LIPOYL"/>
    <property type="match status" value="1"/>
</dbReference>
<evidence type="ECO:0000313" key="9">
    <source>
        <dbReference type="EMBL" id="HBH1542485.1"/>
    </source>
</evidence>
<dbReference type="Proteomes" id="UP000189137">
    <property type="component" value="Unassembled WGS sequence"/>
</dbReference>
<dbReference type="Gene3D" id="2.40.50.100">
    <property type="match status" value="1"/>
</dbReference>
<dbReference type="EMBL" id="CAAJVP010000007">
    <property type="protein sequence ID" value="VHY06613.1"/>
    <property type="molecule type" value="Genomic_DNA"/>
</dbReference>
<dbReference type="EMBL" id="LK933105">
    <property type="protein sequence ID" value="CDT32031.1"/>
    <property type="molecule type" value="Genomic_DNA"/>
</dbReference>
<reference evidence="9" key="4">
    <citation type="submission" date="2021-06" db="EMBL/GenBank/DDBJ databases">
        <authorList>
            <consortium name="NCBI Pathogen Detection Project"/>
        </authorList>
    </citation>
    <scope>NUCLEOTIDE SEQUENCE</scope>
    <source>
        <strain evidence="10">Clostridioides</strain>
        <strain evidence="9">HN1000</strain>
    </source>
</reference>
<comment type="similarity">
    <text evidence="1 3">Belongs to the GcvH family.</text>
</comment>
<evidence type="ECO:0000313" key="6">
    <source>
        <dbReference type="EMBL" id="CDS84095.1"/>
    </source>
</evidence>
<evidence type="ECO:0000256" key="4">
    <source>
        <dbReference type="PIRSR" id="PIRSR617453-50"/>
    </source>
</evidence>
<dbReference type="Proteomes" id="UP000346772">
    <property type="component" value="Unassembled WGS sequence"/>
</dbReference>
<evidence type="ECO:0000313" key="13">
    <source>
        <dbReference type="EMBL" id="VFD54620.1"/>
    </source>
</evidence>
<dbReference type="HAMAP" id="MF_00272">
    <property type="entry name" value="GcvH"/>
    <property type="match status" value="1"/>
</dbReference>
<accession>A0A031WHQ1</accession>
<dbReference type="InterPro" id="IPR011053">
    <property type="entry name" value="Single_hybrid_motif"/>
</dbReference>
<dbReference type="GO" id="GO:0005960">
    <property type="term" value="C:glycine cleavage complex"/>
    <property type="evidence" value="ECO:0007669"/>
    <property type="project" value="InterPro"/>
</dbReference>
<organism evidence="7">
    <name type="scientific">Clostridioides difficile</name>
    <name type="common">Peptoclostridium difficile</name>
    <dbReference type="NCBI Taxonomy" id="1496"/>
    <lineage>
        <taxon>Bacteria</taxon>
        <taxon>Bacillati</taxon>
        <taxon>Bacillota</taxon>
        <taxon>Clostridia</taxon>
        <taxon>Peptostreptococcales</taxon>
        <taxon>Peptostreptococcaceae</taxon>
        <taxon>Clostridioides</taxon>
    </lineage>
</organism>